<gene>
    <name evidence="4" type="ORF">UG56_001715</name>
</gene>
<comment type="similarity">
    <text evidence="1">Belongs to the EamA transporter family.</text>
</comment>
<feature type="transmembrane region" description="Helical" evidence="2">
    <location>
        <begin position="56"/>
        <end position="75"/>
    </location>
</feature>
<evidence type="ECO:0000256" key="1">
    <source>
        <dbReference type="ARBA" id="ARBA00007362"/>
    </source>
</evidence>
<keyword evidence="2" id="KW-0812">Transmembrane</keyword>
<comment type="caution">
    <text evidence="4">The sequence shown here is derived from an EMBL/GenBank/DDBJ whole genome shotgun (WGS) entry which is preliminary data.</text>
</comment>
<proteinExistence type="inferred from homology"/>
<dbReference type="Proteomes" id="UP000033772">
    <property type="component" value="Unassembled WGS sequence"/>
</dbReference>
<sequence length="346" mass="34917">MTVVLWSSFALSTRGIGGSSLTVADAAFLRFMTPVVLLAPLLPSTIRAVRRERPQVLALLLVGGLPHFLVFAFGARLTSAALTGMLVPGTVPLFVTLLAMARGRASLPPRRLLALGLITAGVAVSGFLVGGGASLGGVGLLLVGGFAWAVFTTGLQRTSLTLLQMVLTICTVSSTAVLVLAVSGVMPSHLLTGTAELGDVVALTVLQGIGTGLMSTLCYAFSVKALGSSRASVGGAVSPVLTAVVAVPVFGERIGLGLAVALMLIVAAVAMFNGPASPDDAAVLEPEDVVRGGDALLVVGDAHDRGPAGGLLGEDLAGALPAGGVEPRGRFVQEQDLRVLDDALSQ</sequence>
<feature type="transmembrane region" description="Helical" evidence="2">
    <location>
        <begin position="256"/>
        <end position="274"/>
    </location>
</feature>
<evidence type="ECO:0000313" key="5">
    <source>
        <dbReference type="Proteomes" id="UP000033772"/>
    </source>
</evidence>
<name>A0A1J4NAE4_9ACTN</name>
<evidence type="ECO:0000256" key="2">
    <source>
        <dbReference type="SAM" id="Phobius"/>
    </source>
</evidence>
<dbReference type="SUPFAM" id="SSF103481">
    <property type="entry name" value="Multidrug resistance efflux transporter EmrE"/>
    <property type="match status" value="2"/>
</dbReference>
<feature type="transmembrane region" description="Helical" evidence="2">
    <location>
        <begin position="81"/>
        <end position="100"/>
    </location>
</feature>
<feature type="transmembrane region" description="Helical" evidence="2">
    <location>
        <begin position="201"/>
        <end position="221"/>
    </location>
</feature>
<feature type="transmembrane region" description="Helical" evidence="2">
    <location>
        <begin position="135"/>
        <end position="155"/>
    </location>
</feature>
<organism evidence="4 5">
    <name type="scientific">Nocardioides luteus</name>
    <dbReference type="NCBI Taxonomy" id="1844"/>
    <lineage>
        <taxon>Bacteria</taxon>
        <taxon>Bacillati</taxon>
        <taxon>Actinomycetota</taxon>
        <taxon>Actinomycetes</taxon>
        <taxon>Propionibacteriales</taxon>
        <taxon>Nocardioidaceae</taxon>
        <taxon>Nocardioides</taxon>
    </lineage>
</organism>
<dbReference type="InterPro" id="IPR037185">
    <property type="entry name" value="EmrE-like"/>
</dbReference>
<evidence type="ECO:0000313" key="4">
    <source>
        <dbReference type="EMBL" id="OIJ28524.1"/>
    </source>
</evidence>
<feature type="domain" description="EamA" evidence="3">
    <location>
        <begin position="137"/>
        <end position="273"/>
    </location>
</feature>
<reference evidence="4" key="1">
    <citation type="submission" date="2016-10" db="EMBL/GenBank/DDBJ databases">
        <title>Draft Genome Sequence of Nocardioides luteus Strain BAFB, an Alkane-Degrading Bacterium Isolated from JP-7 Polluted Soil.</title>
        <authorList>
            <person name="Brown L."/>
            <person name="Ruiz O.N."/>
            <person name="Gunasekera T."/>
        </authorList>
    </citation>
    <scope>NUCLEOTIDE SEQUENCE [LARGE SCALE GENOMIC DNA]</scope>
    <source>
        <strain evidence="4">BAFB</strain>
    </source>
</reference>
<dbReference type="EMBL" id="JZDQ02000002">
    <property type="protein sequence ID" value="OIJ28524.1"/>
    <property type="molecule type" value="Genomic_DNA"/>
</dbReference>
<dbReference type="Pfam" id="PF00892">
    <property type="entry name" value="EamA"/>
    <property type="match status" value="1"/>
</dbReference>
<dbReference type="AlphaFoldDB" id="A0A1J4NAE4"/>
<dbReference type="STRING" id="1844.UG56_001715"/>
<feature type="transmembrane region" description="Helical" evidence="2">
    <location>
        <begin position="31"/>
        <end position="49"/>
    </location>
</feature>
<dbReference type="InterPro" id="IPR000620">
    <property type="entry name" value="EamA_dom"/>
</dbReference>
<feature type="transmembrane region" description="Helical" evidence="2">
    <location>
        <begin position="162"/>
        <end position="181"/>
    </location>
</feature>
<keyword evidence="2" id="KW-0472">Membrane</keyword>
<keyword evidence="2" id="KW-1133">Transmembrane helix</keyword>
<keyword evidence="5" id="KW-1185">Reference proteome</keyword>
<feature type="transmembrane region" description="Helical" evidence="2">
    <location>
        <begin position="112"/>
        <end position="129"/>
    </location>
</feature>
<protein>
    <submittedName>
        <fullName evidence="4">EamA family transporter</fullName>
    </submittedName>
</protein>
<accession>A0A1J4NAE4</accession>
<dbReference type="GO" id="GO:0016020">
    <property type="term" value="C:membrane"/>
    <property type="evidence" value="ECO:0007669"/>
    <property type="project" value="InterPro"/>
</dbReference>
<feature type="transmembrane region" description="Helical" evidence="2">
    <location>
        <begin position="233"/>
        <end position="250"/>
    </location>
</feature>
<evidence type="ECO:0000259" key="3">
    <source>
        <dbReference type="Pfam" id="PF00892"/>
    </source>
</evidence>